<evidence type="ECO:0000313" key="1">
    <source>
        <dbReference type="EMBL" id="MYM38986.1"/>
    </source>
</evidence>
<reference evidence="1 2" key="1">
    <citation type="submission" date="2019-12" db="EMBL/GenBank/DDBJ databases">
        <title>Novel species isolated from a subtropical stream in China.</title>
        <authorList>
            <person name="Lu H."/>
        </authorList>
    </citation>
    <scope>NUCLEOTIDE SEQUENCE [LARGE SCALE GENOMIC DNA]</scope>
    <source>
        <strain evidence="1 2">CY13W</strain>
    </source>
</reference>
<proteinExistence type="predicted"/>
<sequence>MTISIARTFKQPPASIRSFFDRKTFAGLRSELLSTAVAPSVRNVPLYRPRATLSLFGRAKVALSGATARRERACARLNSLLPGRFEAKLVPVQVSHPDGESSQLNRSMQVAEGFKLSPKQHSKMWEVAVSKFEAAFAECKSEQQAEKMLQALSSEALEELVQTRNDAMRVAFSLDTLLVLEGAGVGLPRNNSKDFINAMTDPLGVALNREIAQRGKAAQV</sequence>
<comment type="caution">
    <text evidence="1">The sequence shown here is derived from an EMBL/GenBank/DDBJ whole genome shotgun (WGS) entry which is preliminary data.</text>
</comment>
<accession>A0ABW9VIX7</accession>
<evidence type="ECO:0000313" key="2">
    <source>
        <dbReference type="Proteomes" id="UP000478090"/>
    </source>
</evidence>
<keyword evidence="2" id="KW-1185">Reference proteome</keyword>
<organism evidence="1 2">
    <name type="scientific">Duganella qianjiadongensis</name>
    <dbReference type="NCBI Taxonomy" id="2692176"/>
    <lineage>
        <taxon>Bacteria</taxon>
        <taxon>Pseudomonadati</taxon>
        <taxon>Pseudomonadota</taxon>
        <taxon>Betaproteobacteria</taxon>
        <taxon>Burkholderiales</taxon>
        <taxon>Oxalobacteraceae</taxon>
        <taxon>Telluria group</taxon>
        <taxon>Duganella</taxon>
    </lineage>
</organism>
<protein>
    <submittedName>
        <fullName evidence="1">Uncharacterized protein</fullName>
    </submittedName>
</protein>
<gene>
    <name evidence="1" type="ORF">GTP27_06545</name>
</gene>
<dbReference type="Proteomes" id="UP000478090">
    <property type="component" value="Unassembled WGS sequence"/>
</dbReference>
<dbReference type="RefSeq" id="WP_161038375.1">
    <property type="nucleotide sequence ID" value="NZ_WWCM01000003.1"/>
</dbReference>
<name>A0ABW9VIX7_9BURK</name>
<dbReference type="EMBL" id="WWCM01000003">
    <property type="protein sequence ID" value="MYM38986.1"/>
    <property type="molecule type" value="Genomic_DNA"/>
</dbReference>